<comment type="caution">
    <text evidence="4">The sequence shown here is derived from an EMBL/GenBank/DDBJ whole genome shotgun (WGS) entry which is preliminary data.</text>
</comment>
<evidence type="ECO:0000313" key="5">
    <source>
        <dbReference type="Proteomes" id="UP001217089"/>
    </source>
</evidence>
<sequence length="897" mass="103677">MLAGSLKNLPQLPHSVVRIFLSSTFSGHTNPCTLSKTCIKYNVKMLTFSDMRAERNTLAREVYPKLKEICSRYDLDFQVVDMRWGVTEDSQNDHSVEKICLLEVENCQRVSLGPNFVVSMDYLYKLISGDRYGFRPIPTEIEMEEFESLLQIAKEYQLEDQKLMETWYLLDENAKPPLYVLQPIRSQFPFFGDYSPGCEEPRKKDSENWRKTFAALQEVLRKAANAALKAKKITSQQLHQYFLSGYREFTVPWKHGGINPKDHKDHSEYMNKFCSNFIQDVTNMVQLALHEKEEKIRTSEYYSDYQEILHHLHFCSMKCQAFCGQEESLLMAKEYIFNDTSRKPFILHAPSGAGKTSVMAMIMNSMSEWFKGKEHICVIRFLGTSPDSINIYDVLLSVCGQLADNVKLIMEPVAYRNMKNLIEYFPRFLRRTHWISCRKQMTHTLACGCPLHFLSMSRLFCLHLPEEHGILNFLKQLIPDEQCFYRIPALPDQTGREIIDKFLALKHRTLNREQEKFLLKTFTASPSPLFLKLLLDEAINWHSYTPFHQINLADSIQDAISQLFQNLENKFGQVITSHALGFITIGYNGISEIEIEDALSCDDEALDDVYRYHNPPVDGIVRVPPVLWARIRYDLREYLVERISFGKHTLNWYHRQFIETARARYATGPQAEKLHAIMAETFMAEDGVLRDIKLTRRKITIPNADRQVTPKPMDPKNKRKLGCLPYHIIHAGNHMTDLLAKQSCFFVFEDELTQFLDKKEDEEIQILRLFFSVCKSDLSQPTKLAVNLLSFIDLDQEHVSLRNLLKQAEEYLSSSSKPTLIPVYPGLAPRRDTSNAFLESMEDCEAILSESSEILLIQTSGKQNEDESKDIHAIFNAITGNLVSVTLPEISNPEFKT</sequence>
<evidence type="ECO:0000256" key="2">
    <source>
        <dbReference type="ARBA" id="ARBA00022737"/>
    </source>
</evidence>
<dbReference type="PANTHER" id="PTHR19871:SF14">
    <property type="entry name" value="DUF4062 DOMAIN-CONTAINING PROTEIN"/>
    <property type="match status" value="1"/>
</dbReference>
<dbReference type="InterPro" id="IPR052752">
    <property type="entry name" value="NACHT-WD_repeat"/>
</dbReference>
<organism evidence="4 5">
    <name type="scientific">Tegillarca granosa</name>
    <name type="common">Malaysian cockle</name>
    <name type="synonym">Anadara granosa</name>
    <dbReference type="NCBI Taxonomy" id="220873"/>
    <lineage>
        <taxon>Eukaryota</taxon>
        <taxon>Metazoa</taxon>
        <taxon>Spiralia</taxon>
        <taxon>Lophotrochozoa</taxon>
        <taxon>Mollusca</taxon>
        <taxon>Bivalvia</taxon>
        <taxon>Autobranchia</taxon>
        <taxon>Pteriomorphia</taxon>
        <taxon>Arcoida</taxon>
        <taxon>Arcoidea</taxon>
        <taxon>Arcidae</taxon>
        <taxon>Tegillarca</taxon>
    </lineage>
</organism>
<evidence type="ECO:0000259" key="3">
    <source>
        <dbReference type="Pfam" id="PF25469"/>
    </source>
</evidence>
<accession>A0ABQ9FRF1</accession>
<dbReference type="SUPFAM" id="SSF52540">
    <property type="entry name" value="P-loop containing nucleoside triphosphate hydrolases"/>
    <property type="match status" value="1"/>
</dbReference>
<dbReference type="Pfam" id="PF25469">
    <property type="entry name" value="WHD_NWD1"/>
    <property type="match status" value="1"/>
</dbReference>
<feature type="domain" description="NWD1/2-like winged helix-turn-helix" evidence="3">
    <location>
        <begin position="554"/>
        <end position="669"/>
    </location>
</feature>
<dbReference type="InterPro" id="IPR057588">
    <property type="entry name" value="NWD1/2-like_WH"/>
</dbReference>
<gene>
    <name evidence="4" type="ORF">KUTeg_003822</name>
</gene>
<dbReference type="Proteomes" id="UP001217089">
    <property type="component" value="Unassembled WGS sequence"/>
</dbReference>
<dbReference type="InterPro" id="IPR027417">
    <property type="entry name" value="P-loop_NTPase"/>
</dbReference>
<evidence type="ECO:0000256" key="1">
    <source>
        <dbReference type="ARBA" id="ARBA00022574"/>
    </source>
</evidence>
<dbReference type="EMBL" id="JARBDR010000214">
    <property type="protein sequence ID" value="KAJ8318731.1"/>
    <property type="molecule type" value="Genomic_DNA"/>
</dbReference>
<keyword evidence="2" id="KW-0677">Repeat</keyword>
<proteinExistence type="predicted"/>
<name>A0ABQ9FRF1_TEGGR</name>
<dbReference type="PANTHER" id="PTHR19871">
    <property type="entry name" value="BETA TRANSDUCIN-RELATED PROTEIN"/>
    <property type="match status" value="1"/>
</dbReference>
<reference evidence="4 5" key="1">
    <citation type="submission" date="2022-12" db="EMBL/GenBank/DDBJ databases">
        <title>Chromosome-level genome of Tegillarca granosa.</title>
        <authorList>
            <person name="Kim J."/>
        </authorList>
    </citation>
    <scope>NUCLEOTIDE SEQUENCE [LARGE SCALE GENOMIC DNA]</scope>
    <source>
        <strain evidence="4">Teg-2019</strain>
        <tissue evidence="4">Adductor muscle</tissue>
    </source>
</reference>
<evidence type="ECO:0000313" key="4">
    <source>
        <dbReference type="EMBL" id="KAJ8318731.1"/>
    </source>
</evidence>
<protein>
    <recommendedName>
        <fullName evidence="3">NWD1/2-like winged helix-turn-helix domain-containing protein</fullName>
    </recommendedName>
</protein>
<keyword evidence="5" id="KW-1185">Reference proteome</keyword>
<keyword evidence="1" id="KW-0853">WD repeat</keyword>